<protein>
    <submittedName>
        <fullName evidence="1">Uncharacterized protein</fullName>
    </submittedName>
</protein>
<proteinExistence type="predicted"/>
<keyword evidence="2" id="KW-1185">Reference proteome</keyword>
<dbReference type="EMBL" id="UYRV01123715">
    <property type="protein sequence ID" value="VDN33968.1"/>
    <property type="molecule type" value="Genomic_DNA"/>
</dbReference>
<reference evidence="1 2" key="1">
    <citation type="submission" date="2018-11" db="EMBL/GenBank/DDBJ databases">
        <authorList>
            <consortium name="Pathogen Informatics"/>
        </authorList>
    </citation>
    <scope>NUCLEOTIDE SEQUENCE [LARGE SCALE GENOMIC DNA]</scope>
</reference>
<accession>A0A3P7NEC3</accession>
<evidence type="ECO:0000313" key="1">
    <source>
        <dbReference type="EMBL" id="VDN33968.1"/>
    </source>
</evidence>
<dbReference type="AlphaFoldDB" id="A0A3P7NEC3"/>
<name>A0A3P7NEC3_CYLGO</name>
<sequence length="212" mass="24264">SECARSYSPLKRSPDEGPFDVTDPNHFHAPYNMRLLPKYLVDIQVCGFCFWCGYSSQFLDHIVCHGYIDTGTVLSTCTRKEFLLLSGSRLSKNAEHLDHVESLIPNKILGSVGEEALSSITRKPKRRTSKEGNEKLIKTIHPIHPYTTTMNPIPVLSLVQRMTFLGPKILTHKVECSLRQMRKARWLQQALQIPIQSEYSMMFPPIVWMVSF</sequence>
<dbReference type="OrthoDB" id="5853717at2759"/>
<dbReference type="Proteomes" id="UP000271889">
    <property type="component" value="Unassembled WGS sequence"/>
</dbReference>
<feature type="non-terminal residue" evidence="1">
    <location>
        <position position="1"/>
    </location>
</feature>
<evidence type="ECO:0000313" key="2">
    <source>
        <dbReference type="Proteomes" id="UP000271889"/>
    </source>
</evidence>
<organism evidence="1 2">
    <name type="scientific">Cylicostephanus goldi</name>
    <name type="common">Nematode worm</name>
    <dbReference type="NCBI Taxonomy" id="71465"/>
    <lineage>
        <taxon>Eukaryota</taxon>
        <taxon>Metazoa</taxon>
        <taxon>Ecdysozoa</taxon>
        <taxon>Nematoda</taxon>
        <taxon>Chromadorea</taxon>
        <taxon>Rhabditida</taxon>
        <taxon>Rhabditina</taxon>
        <taxon>Rhabditomorpha</taxon>
        <taxon>Strongyloidea</taxon>
        <taxon>Strongylidae</taxon>
        <taxon>Cylicostephanus</taxon>
    </lineage>
</organism>
<gene>
    <name evidence="1" type="ORF">CGOC_LOCUS12510</name>
</gene>